<dbReference type="SUPFAM" id="SSF53098">
    <property type="entry name" value="Ribonuclease H-like"/>
    <property type="match status" value="1"/>
</dbReference>
<dbReference type="InterPro" id="IPR012337">
    <property type="entry name" value="RNaseH-like_sf"/>
</dbReference>
<protein>
    <submittedName>
        <fullName evidence="2">Uncharacterized protein</fullName>
    </submittedName>
</protein>
<keyword evidence="1" id="KW-1185">Reference proteome</keyword>
<accession>A0A915DB19</accession>
<reference evidence="2" key="1">
    <citation type="submission" date="2022-11" db="UniProtKB">
        <authorList>
            <consortium name="WormBaseParasite"/>
        </authorList>
    </citation>
    <scope>IDENTIFICATION</scope>
</reference>
<dbReference type="Proteomes" id="UP000887574">
    <property type="component" value="Unplaced"/>
</dbReference>
<evidence type="ECO:0000313" key="2">
    <source>
        <dbReference type="WBParaSite" id="jg17535"/>
    </source>
</evidence>
<dbReference type="WBParaSite" id="jg17535">
    <property type="protein sequence ID" value="jg17535"/>
    <property type="gene ID" value="jg17535"/>
</dbReference>
<sequence>MMKLFVEVLRRVQSENTVSISNCYGYIKALKKSLTRFEESVNNAELGYALLSLLENRFKRIFDINNVNFDPLFLVATALDPNTAYLLDEMEANIAFNAVQNQTDPDKYYRKHLLSSKDAAFFPFFKDVRITIGGC</sequence>
<evidence type="ECO:0000313" key="1">
    <source>
        <dbReference type="Proteomes" id="UP000887574"/>
    </source>
</evidence>
<name>A0A915DB19_9BILA</name>
<dbReference type="AlphaFoldDB" id="A0A915DB19"/>
<organism evidence="1 2">
    <name type="scientific">Ditylenchus dipsaci</name>
    <dbReference type="NCBI Taxonomy" id="166011"/>
    <lineage>
        <taxon>Eukaryota</taxon>
        <taxon>Metazoa</taxon>
        <taxon>Ecdysozoa</taxon>
        <taxon>Nematoda</taxon>
        <taxon>Chromadorea</taxon>
        <taxon>Rhabditida</taxon>
        <taxon>Tylenchina</taxon>
        <taxon>Tylenchomorpha</taxon>
        <taxon>Sphaerularioidea</taxon>
        <taxon>Anguinidae</taxon>
        <taxon>Anguininae</taxon>
        <taxon>Ditylenchus</taxon>
    </lineage>
</organism>
<proteinExistence type="predicted"/>